<accession>A0A4Y8PBR0</accession>
<evidence type="ECO:0000313" key="3">
    <source>
        <dbReference type="Proteomes" id="UP000297713"/>
    </source>
</evidence>
<name>A0A4Y8PBR0_9BACT</name>
<sequence length="113" mass="12386">MKKFLFAVMLMAIQGSWLFAAKEVTVKGELVDLVCYIDHAAQGEKHMKCGRTCIDAGLPPGLKGDDGKLYLIVGEHKPINKEAVKYADKKVTVKGKLVSAEGYHLIEDAEIIP</sequence>
<protein>
    <recommendedName>
        <fullName evidence="4">Nuclease</fullName>
    </recommendedName>
</protein>
<feature type="signal peptide" evidence="1">
    <location>
        <begin position="1"/>
        <end position="20"/>
    </location>
</feature>
<reference evidence="2 3" key="1">
    <citation type="submission" date="2016-05" db="EMBL/GenBank/DDBJ databases">
        <title>Diversity and Homogeneity among Thermoacidophilic Verrucomicrobia Methanotrophs Linked with Geographical Origin.</title>
        <authorList>
            <person name="Erikstad H.-A."/>
            <person name="Smestad N.B."/>
            <person name="Ceballos R.M."/>
            <person name="Birkeland N.-K."/>
        </authorList>
    </citation>
    <scope>NUCLEOTIDE SEQUENCE [LARGE SCALE GENOMIC DNA]</scope>
    <source>
        <strain evidence="2 3">Phi</strain>
    </source>
</reference>
<evidence type="ECO:0000256" key="1">
    <source>
        <dbReference type="SAM" id="SignalP"/>
    </source>
</evidence>
<dbReference type="EMBL" id="LXQC01000143">
    <property type="protein sequence ID" value="TFE68211.1"/>
    <property type="molecule type" value="Genomic_DNA"/>
</dbReference>
<keyword evidence="3" id="KW-1185">Reference proteome</keyword>
<dbReference type="OrthoDB" id="194015at2"/>
<feature type="chain" id="PRO_5021463709" description="Nuclease" evidence="1">
    <location>
        <begin position="21"/>
        <end position="113"/>
    </location>
</feature>
<dbReference type="Proteomes" id="UP000297713">
    <property type="component" value="Unassembled WGS sequence"/>
</dbReference>
<evidence type="ECO:0000313" key="2">
    <source>
        <dbReference type="EMBL" id="TFE68211.1"/>
    </source>
</evidence>
<gene>
    <name evidence="2" type="ORF">A7Q10_00800</name>
</gene>
<keyword evidence="1" id="KW-0732">Signal</keyword>
<comment type="caution">
    <text evidence="2">The sequence shown here is derived from an EMBL/GenBank/DDBJ whole genome shotgun (WGS) entry which is preliminary data.</text>
</comment>
<proteinExistence type="predicted"/>
<dbReference type="AlphaFoldDB" id="A0A4Y8PBR0"/>
<organism evidence="2 3">
    <name type="scientific">Methylacidiphilum caldifontis</name>
    <dbReference type="NCBI Taxonomy" id="2795386"/>
    <lineage>
        <taxon>Bacteria</taxon>
        <taxon>Pseudomonadati</taxon>
        <taxon>Verrucomicrobiota</taxon>
        <taxon>Methylacidiphilae</taxon>
        <taxon>Methylacidiphilales</taxon>
        <taxon>Methylacidiphilaceae</taxon>
        <taxon>Methylacidiphilum (ex Ratnadevi et al. 2023)</taxon>
    </lineage>
</organism>
<evidence type="ECO:0008006" key="4">
    <source>
        <dbReference type="Google" id="ProtNLM"/>
    </source>
</evidence>
<dbReference type="RefSeq" id="WP_134440272.1">
    <property type="nucleotide sequence ID" value="NZ_CP065957.1"/>
</dbReference>